<dbReference type="InterPro" id="IPR001584">
    <property type="entry name" value="Integrase_cat-core"/>
</dbReference>
<sequence length="350" mass="39813">MVIDYRHLNSQTIKDKFPLPCIDDLLERLSGFSLSCILDACQGFNRILMDEESSRKAAFTTPDEHYEPIRLFFGLSNAPPVFQRAVSLALGDLLWSGVSCFMDDIFFGSSDFDDMIAKLRQVLEKLLNAGVTLKLSKCEFGISEIEYLGFVIDKVGIRNRTRPKKKCCNCRINEKVPCGSPPRLRWSFWNGKNNVLYVHNSKVPGGKSQGISNSISPGSQPFEVIHMDFLGPFETSTTRNKKLLVFVDNMTKFVRLRPCSSSSTKSVLKYLDEFTNDFGCPRRFVTDRGSCFSSSLFEDYCKHFAIKHTLNSNQRPQANGQVERINRIHIPMISSSFQTESHKDWDKILP</sequence>
<dbReference type="PANTHER" id="PTHR37984:SF5">
    <property type="entry name" value="PROTEIN NYNRIN-LIKE"/>
    <property type="match status" value="1"/>
</dbReference>
<name>A0A8T0FHL1_ARGBR</name>
<dbReference type="PROSITE" id="PS50878">
    <property type="entry name" value="RT_POL"/>
    <property type="match status" value="1"/>
</dbReference>
<dbReference type="SUPFAM" id="SSF53098">
    <property type="entry name" value="Ribonuclease H-like"/>
    <property type="match status" value="1"/>
</dbReference>
<dbReference type="InterPro" id="IPR000477">
    <property type="entry name" value="RT_dom"/>
</dbReference>
<dbReference type="GO" id="GO:0071897">
    <property type="term" value="P:DNA biosynthetic process"/>
    <property type="evidence" value="ECO:0007669"/>
    <property type="project" value="UniProtKB-ARBA"/>
</dbReference>
<dbReference type="Proteomes" id="UP000807504">
    <property type="component" value="Unassembled WGS sequence"/>
</dbReference>
<dbReference type="GO" id="GO:0042575">
    <property type="term" value="C:DNA polymerase complex"/>
    <property type="evidence" value="ECO:0007669"/>
    <property type="project" value="UniProtKB-ARBA"/>
</dbReference>
<feature type="domain" description="Reverse transcriptase" evidence="1">
    <location>
        <begin position="1"/>
        <end position="152"/>
    </location>
</feature>
<dbReference type="GO" id="GO:0003676">
    <property type="term" value="F:nucleic acid binding"/>
    <property type="evidence" value="ECO:0007669"/>
    <property type="project" value="InterPro"/>
</dbReference>
<organism evidence="3 4">
    <name type="scientific">Argiope bruennichi</name>
    <name type="common">Wasp spider</name>
    <name type="synonym">Aranea bruennichi</name>
    <dbReference type="NCBI Taxonomy" id="94029"/>
    <lineage>
        <taxon>Eukaryota</taxon>
        <taxon>Metazoa</taxon>
        <taxon>Ecdysozoa</taxon>
        <taxon>Arthropoda</taxon>
        <taxon>Chelicerata</taxon>
        <taxon>Arachnida</taxon>
        <taxon>Araneae</taxon>
        <taxon>Araneomorphae</taxon>
        <taxon>Entelegynae</taxon>
        <taxon>Araneoidea</taxon>
        <taxon>Araneidae</taxon>
        <taxon>Argiope</taxon>
    </lineage>
</organism>
<dbReference type="Gene3D" id="3.30.70.270">
    <property type="match status" value="1"/>
</dbReference>
<comment type="caution">
    <text evidence="3">The sequence shown here is derived from an EMBL/GenBank/DDBJ whole genome shotgun (WGS) entry which is preliminary data.</text>
</comment>
<dbReference type="Pfam" id="PF00078">
    <property type="entry name" value="RVT_1"/>
    <property type="match status" value="1"/>
</dbReference>
<dbReference type="InterPro" id="IPR043502">
    <property type="entry name" value="DNA/RNA_pol_sf"/>
</dbReference>
<evidence type="ECO:0000259" key="2">
    <source>
        <dbReference type="PROSITE" id="PS50994"/>
    </source>
</evidence>
<dbReference type="AlphaFoldDB" id="A0A8T0FHL1"/>
<dbReference type="InterPro" id="IPR043128">
    <property type="entry name" value="Rev_trsase/Diguanyl_cyclase"/>
</dbReference>
<dbReference type="InterPro" id="IPR012337">
    <property type="entry name" value="RNaseH-like_sf"/>
</dbReference>
<dbReference type="EMBL" id="JABXBU010000011">
    <property type="protein sequence ID" value="KAF8790757.1"/>
    <property type="molecule type" value="Genomic_DNA"/>
</dbReference>
<dbReference type="GO" id="GO:0015074">
    <property type="term" value="P:DNA integration"/>
    <property type="evidence" value="ECO:0007669"/>
    <property type="project" value="InterPro"/>
</dbReference>
<dbReference type="Gene3D" id="3.30.420.10">
    <property type="entry name" value="Ribonuclease H-like superfamily/Ribonuclease H"/>
    <property type="match status" value="1"/>
</dbReference>
<protein>
    <submittedName>
        <fullName evidence="3">Retrovirus-related Pol polyprotein like</fullName>
    </submittedName>
</protein>
<dbReference type="SUPFAM" id="SSF56672">
    <property type="entry name" value="DNA/RNA polymerases"/>
    <property type="match status" value="1"/>
</dbReference>
<dbReference type="PROSITE" id="PS50994">
    <property type="entry name" value="INTEGRASE"/>
    <property type="match status" value="1"/>
</dbReference>
<proteinExistence type="predicted"/>
<dbReference type="Pfam" id="PF00665">
    <property type="entry name" value="rve"/>
    <property type="match status" value="1"/>
</dbReference>
<dbReference type="InterPro" id="IPR036397">
    <property type="entry name" value="RNaseH_sf"/>
</dbReference>
<reference evidence="3" key="1">
    <citation type="journal article" date="2020" name="bioRxiv">
        <title>Chromosome-level reference genome of the European wasp spider Argiope bruennichi: a resource for studies on range expansion and evolutionary adaptation.</title>
        <authorList>
            <person name="Sheffer M.M."/>
            <person name="Hoppe A."/>
            <person name="Krehenwinkel H."/>
            <person name="Uhl G."/>
            <person name="Kuss A.W."/>
            <person name="Jensen L."/>
            <person name="Jensen C."/>
            <person name="Gillespie R.G."/>
            <person name="Hoff K.J."/>
            <person name="Prost S."/>
        </authorList>
    </citation>
    <scope>NUCLEOTIDE SEQUENCE</scope>
</reference>
<dbReference type="InterPro" id="IPR050951">
    <property type="entry name" value="Retrovirus_Pol_polyprotein"/>
</dbReference>
<reference evidence="3" key="2">
    <citation type="submission" date="2020-06" db="EMBL/GenBank/DDBJ databases">
        <authorList>
            <person name="Sheffer M."/>
        </authorList>
    </citation>
    <scope>NUCLEOTIDE SEQUENCE</scope>
</reference>
<gene>
    <name evidence="3" type="ORF">HNY73_005730</name>
</gene>
<evidence type="ECO:0000313" key="4">
    <source>
        <dbReference type="Proteomes" id="UP000807504"/>
    </source>
</evidence>
<evidence type="ECO:0000259" key="1">
    <source>
        <dbReference type="PROSITE" id="PS50878"/>
    </source>
</evidence>
<dbReference type="CDD" id="cd01647">
    <property type="entry name" value="RT_LTR"/>
    <property type="match status" value="1"/>
</dbReference>
<accession>A0A8T0FHL1</accession>
<feature type="domain" description="Integrase catalytic" evidence="2">
    <location>
        <begin position="217"/>
        <end position="350"/>
    </location>
</feature>
<keyword evidence="4" id="KW-1185">Reference proteome</keyword>
<dbReference type="PANTHER" id="PTHR37984">
    <property type="entry name" value="PROTEIN CBG26694"/>
    <property type="match status" value="1"/>
</dbReference>
<evidence type="ECO:0000313" key="3">
    <source>
        <dbReference type="EMBL" id="KAF8790757.1"/>
    </source>
</evidence>